<dbReference type="OrthoDB" id="1440774at2"/>
<dbReference type="NCBIfam" id="TIGR01200">
    <property type="entry name" value="GLPGLI"/>
    <property type="match status" value="1"/>
</dbReference>
<sequence>MRFVIIFLISLQCLAQQGVEVTYAYKTNYQKAPSNKSFYGKLALKAKQVLPTLDFVLKANAGESSYQYNQSMINDASNPELFKMILGFAKADAIYYGNQPNNIFITQKNAFGKLYKIESAFSDLSWHITNMTQEILGFKCKKAVLRYNEGDGTNQNQKREIVAWFTPKLNLPFGPIGFRGLPGLILRLEYKWNFGFVLESTKIKRVNDQNIQKPTKGESIKIEDYRKLSR</sequence>
<dbReference type="RefSeq" id="WP_073191960.1">
    <property type="nucleotide sequence ID" value="NZ_FQTW01000002.1"/>
</dbReference>
<evidence type="ECO:0000313" key="1">
    <source>
        <dbReference type="EMBL" id="SHE48219.1"/>
    </source>
</evidence>
<dbReference type="Proteomes" id="UP000184462">
    <property type="component" value="Unassembled WGS sequence"/>
</dbReference>
<dbReference type="EMBL" id="FQTW01000002">
    <property type="protein sequence ID" value="SHE48219.1"/>
    <property type="molecule type" value="Genomic_DNA"/>
</dbReference>
<organism evidence="1 2">
    <name type="scientific">Psychroflexus salarius</name>
    <dbReference type="NCBI Taxonomy" id="1155689"/>
    <lineage>
        <taxon>Bacteria</taxon>
        <taxon>Pseudomonadati</taxon>
        <taxon>Bacteroidota</taxon>
        <taxon>Flavobacteriia</taxon>
        <taxon>Flavobacteriales</taxon>
        <taxon>Flavobacteriaceae</taxon>
        <taxon>Psychroflexus</taxon>
    </lineage>
</organism>
<dbReference type="AlphaFoldDB" id="A0A1M4TUQ8"/>
<accession>A0A1M4TUQ8</accession>
<protein>
    <submittedName>
        <fullName evidence="1">GLPGLI family protein</fullName>
    </submittedName>
</protein>
<reference evidence="1 2" key="1">
    <citation type="submission" date="2016-11" db="EMBL/GenBank/DDBJ databases">
        <authorList>
            <person name="Jaros S."/>
            <person name="Januszkiewicz K."/>
            <person name="Wedrychowicz H."/>
        </authorList>
    </citation>
    <scope>NUCLEOTIDE SEQUENCE [LARGE SCALE GENOMIC DNA]</scope>
    <source>
        <strain evidence="1 2">DSM 25661</strain>
    </source>
</reference>
<dbReference type="STRING" id="1155689.SAMN05444278_10234"/>
<name>A0A1M4TUQ8_9FLAO</name>
<proteinExistence type="predicted"/>
<evidence type="ECO:0000313" key="2">
    <source>
        <dbReference type="Proteomes" id="UP000184462"/>
    </source>
</evidence>
<gene>
    <name evidence="1" type="ORF">SAMN05444278_10234</name>
</gene>
<keyword evidence="2" id="KW-1185">Reference proteome</keyword>
<dbReference type="Pfam" id="PF09697">
    <property type="entry name" value="Porph_ging"/>
    <property type="match status" value="1"/>
</dbReference>
<dbReference type="InterPro" id="IPR005901">
    <property type="entry name" value="GLPGLI"/>
</dbReference>